<comment type="caution">
    <text evidence="2">The sequence shown here is derived from an EMBL/GenBank/DDBJ whole genome shotgun (WGS) entry which is preliminary data.</text>
</comment>
<dbReference type="EMBL" id="MIPY01000014">
    <property type="protein sequence ID" value="OES31129.1"/>
    <property type="molecule type" value="Genomic_DNA"/>
</dbReference>
<protein>
    <recommendedName>
        <fullName evidence="4">Transposase</fullName>
    </recommendedName>
</protein>
<reference evidence="2 3" key="1">
    <citation type="submission" date="2016-09" db="EMBL/GenBank/DDBJ databases">
        <title>Draft Genome Sequence of four Alteromonas macleodii strains isolated from copper coupons and grown long-term at elevated copper levels.</title>
        <authorList>
            <person name="Cusick K."/>
            <person name="Dale J."/>
            <person name="Little B."/>
            <person name="Biffinger J."/>
        </authorList>
    </citation>
    <scope>NUCLEOTIDE SEQUENCE [LARGE SCALE GENOMIC DNA]</scope>
    <source>
        <strain evidence="2 3">KCP01</strain>
    </source>
</reference>
<keyword evidence="1" id="KW-1133">Transmembrane helix</keyword>
<evidence type="ECO:0000313" key="2">
    <source>
        <dbReference type="EMBL" id="OES31129.1"/>
    </source>
</evidence>
<keyword evidence="3" id="KW-1185">Reference proteome</keyword>
<name>A0AB36FTI0_ALTMA</name>
<dbReference type="Proteomes" id="UP000095392">
    <property type="component" value="Unassembled WGS sequence"/>
</dbReference>
<evidence type="ECO:0000313" key="3">
    <source>
        <dbReference type="Proteomes" id="UP000095392"/>
    </source>
</evidence>
<evidence type="ECO:0008006" key="4">
    <source>
        <dbReference type="Google" id="ProtNLM"/>
    </source>
</evidence>
<proteinExistence type="predicted"/>
<gene>
    <name evidence="2" type="ORF">BFV95_2383</name>
</gene>
<feature type="transmembrane region" description="Helical" evidence="1">
    <location>
        <begin position="16"/>
        <end position="34"/>
    </location>
</feature>
<evidence type="ECO:0000256" key="1">
    <source>
        <dbReference type="SAM" id="Phobius"/>
    </source>
</evidence>
<keyword evidence="1" id="KW-0472">Membrane</keyword>
<accession>A0AB36FTI0</accession>
<organism evidence="2 3">
    <name type="scientific">Alteromonas macleodii</name>
    <name type="common">Pseudoalteromonas macleodii</name>
    <dbReference type="NCBI Taxonomy" id="28108"/>
    <lineage>
        <taxon>Bacteria</taxon>
        <taxon>Pseudomonadati</taxon>
        <taxon>Pseudomonadota</taxon>
        <taxon>Gammaproteobacteria</taxon>
        <taxon>Alteromonadales</taxon>
        <taxon>Alteromonadaceae</taxon>
        <taxon>Alteromonas/Salinimonas group</taxon>
        <taxon>Alteromonas</taxon>
    </lineage>
</organism>
<dbReference type="AlphaFoldDB" id="A0AB36FTI0"/>
<keyword evidence="1" id="KW-0812">Transmembrane</keyword>
<sequence length="44" mass="5199">MNDIFSDVKGAAFSRYWFFALEACLLNDCVIHLYKYKVRITAKH</sequence>